<protein>
    <submittedName>
        <fullName evidence="1">13273_t:CDS:1</fullName>
    </submittedName>
</protein>
<organism evidence="1 2">
    <name type="scientific">Racocetra fulgida</name>
    <dbReference type="NCBI Taxonomy" id="60492"/>
    <lineage>
        <taxon>Eukaryota</taxon>
        <taxon>Fungi</taxon>
        <taxon>Fungi incertae sedis</taxon>
        <taxon>Mucoromycota</taxon>
        <taxon>Glomeromycotina</taxon>
        <taxon>Glomeromycetes</taxon>
        <taxon>Diversisporales</taxon>
        <taxon>Gigasporaceae</taxon>
        <taxon>Racocetra</taxon>
    </lineage>
</organism>
<dbReference type="AlphaFoldDB" id="A0A9N9PEC8"/>
<accession>A0A9N9PEC8</accession>
<evidence type="ECO:0000313" key="1">
    <source>
        <dbReference type="EMBL" id="CAG8817606.1"/>
    </source>
</evidence>
<comment type="caution">
    <text evidence="1">The sequence shown here is derived from an EMBL/GenBank/DDBJ whole genome shotgun (WGS) entry which is preliminary data.</text>
</comment>
<sequence length="42" mass="4942">NAWSEVKRCLEERLKELKQEQGSATKKEKLNKFISVQDYATN</sequence>
<name>A0A9N9PEC8_9GLOM</name>
<evidence type="ECO:0000313" key="2">
    <source>
        <dbReference type="Proteomes" id="UP000789396"/>
    </source>
</evidence>
<proteinExistence type="predicted"/>
<gene>
    <name evidence="1" type="ORF">RFULGI_LOCUS19362</name>
</gene>
<dbReference type="EMBL" id="CAJVPZ010094585">
    <property type="protein sequence ID" value="CAG8817606.1"/>
    <property type="molecule type" value="Genomic_DNA"/>
</dbReference>
<keyword evidence="2" id="KW-1185">Reference proteome</keyword>
<reference evidence="1" key="1">
    <citation type="submission" date="2021-06" db="EMBL/GenBank/DDBJ databases">
        <authorList>
            <person name="Kallberg Y."/>
            <person name="Tangrot J."/>
            <person name="Rosling A."/>
        </authorList>
    </citation>
    <scope>NUCLEOTIDE SEQUENCE</scope>
    <source>
        <strain evidence="1">IN212</strain>
    </source>
</reference>
<dbReference type="Proteomes" id="UP000789396">
    <property type="component" value="Unassembled WGS sequence"/>
</dbReference>
<feature type="non-terminal residue" evidence="1">
    <location>
        <position position="42"/>
    </location>
</feature>
<feature type="non-terminal residue" evidence="1">
    <location>
        <position position="1"/>
    </location>
</feature>